<feature type="transmembrane region" description="Helical" evidence="2">
    <location>
        <begin position="245"/>
        <end position="269"/>
    </location>
</feature>
<evidence type="ECO:0000256" key="2">
    <source>
        <dbReference type="SAM" id="Phobius"/>
    </source>
</evidence>
<accession>A0A0R3XBI4</accession>
<name>A0A0R3XBI4_HYDTA</name>
<dbReference type="STRING" id="6205.A0A0R3XBI4"/>
<feature type="compositionally biased region" description="Polar residues" evidence="1">
    <location>
        <begin position="25"/>
        <end position="57"/>
    </location>
</feature>
<dbReference type="WBParaSite" id="TTAC_0001091101-mRNA-1">
    <property type="protein sequence ID" value="TTAC_0001091101-mRNA-1"/>
    <property type="gene ID" value="TTAC_0001091101"/>
</dbReference>
<sequence length="410" mass="45089">LVRIKADPAAMPHHVEVLRPIQKPQQSLMSRSQPPQQLISSWGSQGSHLPPISSSDEGSPPSMIGVSSIISSTSDDVSTVSSPEPYQFIHANRKRNVDTHLFQQICSSDANMGTFYVPGDRSANDDTIRLPLQSFTPASDGFKGPSPTYNSADVAFTDVNSTTINGFNGYQAQVSPGNSSGSNFTRLSLFWGSFSLLMFNPFVISSSGAQNREGAHSAGMPILRLFSAISLSFRHSEGSDDTMSALSPLFLSFMYAAQWIVAILLLLFACPRNFGSVLPSFLTRGWGKRIRGVISELPGGRVSLLHWKRCQEHTKKRAWIEAGSRLKESLTVLGAFPSIGNGLVSTFCAHISAYFEGLRFAAYRLPQFFWHLSSKHPILRAPELLQVDVPTVSQLRRQLLDLKFLGKHFK</sequence>
<feature type="region of interest" description="Disordered" evidence="1">
    <location>
        <begin position="25"/>
        <end position="65"/>
    </location>
</feature>
<keyword evidence="2" id="KW-0812">Transmembrane</keyword>
<keyword evidence="2" id="KW-0472">Membrane</keyword>
<dbReference type="AlphaFoldDB" id="A0A0R3XBI4"/>
<evidence type="ECO:0000313" key="3">
    <source>
        <dbReference type="WBParaSite" id="TTAC_0001091101-mRNA-1"/>
    </source>
</evidence>
<protein>
    <submittedName>
        <fullName evidence="3">Transmembrane protein</fullName>
    </submittedName>
</protein>
<keyword evidence="2" id="KW-1133">Transmembrane helix</keyword>
<organism evidence="3">
    <name type="scientific">Hydatigena taeniaeformis</name>
    <name type="common">Feline tapeworm</name>
    <name type="synonym">Taenia taeniaeformis</name>
    <dbReference type="NCBI Taxonomy" id="6205"/>
    <lineage>
        <taxon>Eukaryota</taxon>
        <taxon>Metazoa</taxon>
        <taxon>Spiralia</taxon>
        <taxon>Lophotrochozoa</taxon>
        <taxon>Platyhelminthes</taxon>
        <taxon>Cestoda</taxon>
        <taxon>Eucestoda</taxon>
        <taxon>Cyclophyllidea</taxon>
        <taxon>Taeniidae</taxon>
        <taxon>Hydatigera</taxon>
    </lineage>
</organism>
<feature type="transmembrane region" description="Helical" evidence="2">
    <location>
        <begin position="189"/>
        <end position="209"/>
    </location>
</feature>
<proteinExistence type="predicted"/>
<evidence type="ECO:0000256" key="1">
    <source>
        <dbReference type="SAM" id="MobiDB-lite"/>
    </source>
</evidence>
<reference evidence="3" key="1">
    <citation type="submission" date="2017-02" db="UniProtKB">
        <authorList>
            <consortium name="WormBaseParasite"/>
        </authorList>
    </citation>
    <scope>IDENTIFICATION</scope>
</reference>